<feature type="region of interest" description="Disordered" evidence="1">
    <location>
        <begin position="64"/>
        <end position="117"/>
    </location>
</feature>
<feature type="compositionally biased region" description="Acidic residues" evidence="1">
    <location>
        <begin position="278"/>
        <end position="287"/>
    </location>
</feature>
<evidence type="ECO:0008006" key="5">
    <source>
        <dbReference type="Google" id="ProtNLM"/>
    </source>
</evidence>
<feature type="compositionally biased region" description="Polar residues" evidence="1">
    <location>
        <begin position="938"/>
        <end position="947"/>
    </location>
</feature>
<feature type="compositionally biased region" description="Acidic residues" evidence="1">
    <location>
        <begin position="77"/>
        <end position="91"/>
    </location>
</feature>
<dbReference type="OrthoDB" id="2437318at2759"/>
<feature type="region of interest" description="Disordered" evidence="1">
    <location>
        <begin position="576"/>
        <end position="614"/>
    </location>
</feature>
<sequence length="1127" mass="125234">MKCTAWSQPLFGVSGALLLLRLAHAVDPNQDARQATFAPGAVTFDMHGNAPEDIMEASNRVPVFSSGSLETGGTQPDDSDRDNDRDSDDNGQLDNSSDLFSNQGPLPIEMDSTRRRDPEWEADLGVRLSEFEKWVTDPENPARPNNDVVVEESPSSTRSTTNDDTTTDTTTNDNTTTDTTKPVRHDIRPRRDPCMMVADLIDGPIPYDVVKACLDTEFDFPESLREDTVATLKSLISNFYVFEDLVARPPTGTSAQGLTFRPVDLIAEMDELLQKDIESEDGEEYHEEEYHKEEGDDEEDDEEEEEEDEAEERRSASDIDPESPEEVEDLKAPEEKSTPPVLDTTTPMTHREFHDGLSRILSKARDGHLSYDADCFRAFRFQHGFFMNHVVRGNTTVLKVHSVTPYFQAVNDVEEDILNCDVVSIAGRDAAEYIQDWADQRVSMSKDANVRFNAALVTPQYRAGTIDFFIPGKFSERYMLPEESSLMFSFHCPGHPPTDLLTVDVKWVGFYTHDHSRPFTDAESYYDSNCIKPREESFGSGGDKTRLEKEQDPEQKDIADLKWALHDLLSEHSPLPLASPVSAAPETETAAAPAPAATTPPIAPVVEPSSPANDARNVDVEEILVKLDMISSEELPVVKFYDDYGGRLGEMNMAAAVVYKELYQGQHGISALLLSDGKTGVITVRAESSTIHGQSYSRTHPAWVGSLIHAINVLRPQAENVILDMSHNTGGFVCIGLTMVQLFFPERPRLVTNIRISPLGSQLMTAGGMGVDHFISSYGDPVPFAAHHISHFDHPITLPHRNLTFTDYLSDRCAITDRYVLQVDPEEERARDRKSTVGTTATADAGVYHPWDPENLAILTDGYCGSSCALIANLMHTKFGVQTVVIGGRTAKDEAMSYSTFPGLQVIDDQLVFREMRNIQSHLSKASRKRKVVHGQQMGRTGEQTTLEGEERKPVSENAPDGNGRGGDKDDNNEDEDEDEDGDEDEESFYSRTTASETSKDDHEDTGFYSESAESEVSKDGDDELPTSYPRHFAHKSRLRLTWRQIYSTGGESSSTTTAEATSSNPSANSMFVPQWSETEYTFLPASLRIDYTDHNVHSIGQIWADARDAVWGAPENADGDLEVDLW</sequence>
<dbReference type="InterPro" id="IPR052766">
    <property type="entry name" value="S41A_metabolite_peptidase"/>
</dbReference>
<comment type="caution">
    <text evidence="3">The sequence shown here is derived from an EMBL/GenBank/DDBJ whole genome shotgun (WGS) entry which is preliminary data.</text>
</comment>
<dbReference type="PANTHER" id="PTHR37049:SF4">
    <property type="entry name" value="RHODANESE DOMAIN-CONTAINING PROTEIN"/>
    <property type="match status" value="1"/>
</dbReference>
<dbReference type="AlphaFoldDB" id="A0A9P6RVQ6"/>
<dbReference type="EMBL" id="JAAAIP010000011">
    <property type="protein sequence ID" value="KAG0329741.1"/>
    <property type="molecule type" value="Genomic_DNA"/>
</dbReference>
<feature type="region of interest" description="Disordered" evidence="1">
    <location>
        <begin position="923"/>
        <end position="1031"/>
    </location>
</feature>
<feature type="compositionally biased region" description="Acidic residues" evidence="1">
    <location>
        <begin position="971"/>
        <end position="988"/>
    </location>
</feature>
<dbReference type="PANTHER" id="PTHR37049">
    <property type="entry name" value="PEPTIDASE S41 FAMILY PROTEIN"/>
    <property type="match status" value="1"/>
</dbReference>
<accession>A0A9P6RVQ6</accession>
<feature type="region of interest" description="Disordered" evidence="1">
    <location>
        <begin position="1049"/>
        <end position="1068"/>
    </location>
</feature>
<feature type="region of interest" description="Disordered" evidence="1">
    <location>
        <begin position="278"/>
        <end position="350"/>
    </location>
</feature>
<evidence type="ECO:0000313" key="4">
    <source>
        <dbReference type="Proteomes" id="UP000738325"/>
    </source>
</evidence>
<feature type="region of interest" description="Disordered" evidence="1">
    <location>
        <begin position="135"/>
        <end position="187"/>
    </location>
</feature>
<feature type="compositionally biased region" description="Low complexity" evidence="1">
    <location>
        <begin position="160"/>
        <end position="180"/>
    </location>
</feature>
<dbReference type="Proteomes" id="UP000738325">
    <property type="component" value="Unassembled WGS sequence"/>
</dbReference>
<dbReference type="Gene3D" id="3.90.226.10">
    <property type="entry name" value="2-enoyl-CoA Hydratase, Chain A, domain 1"/>
    <property type="match status" value="1"/>
</dbReference>
<feature type="compositionally biased region" description="Polar residues" evidence="1">
    <location>
        <begin position="65"/>
        <end position="76"/>
    </location>
</feature>
<organism evidence="3 4">
    <name type="scientific">Dissophora globulifera</name>
    <dbReference type="NCBI Taxonomy" id="979702"/>
    <lineage>
        <taxon>Eukaryota</taxon>
        <taxon>Fungi</taxon>
        <taxon>Fungi incertae sedis</taxon>
        <taxon>Mucoromycota</taxon>
        <taxon>Mortierellomycotina</taxon>
        <taxon>Mortierellomycetes</taxon>
        <taxon>Mortierellales</taxon>
        <taxon>Mortierellaceae</taxon>
        <taxon>Dissophora</taxon>
    </lineage>
</organism>
<gene>
    <name evidence="3" type="ORF">BGZ99_000476</name>
</gene>
<feature type="compositionally biased region" description="Polar residues" evidence="1">
    <location>
        <begin position="92"/>
        <end position="104"/>
    </location>
</feature>
<evidence type="ECO:0000313" key="3">
    <source>
        <dbReference type="EMBL" id="KAG0329741.1"/>
    </source>
</evidence>
<feature type="compositionally biased region" description="Low complexity" evidence="1">
    <location>
        <begin position="576"/>
        <end position="608"/>
    </location>
</feature>
<proteinExistence type="predicted"/>
<dbReference type="SUPFAM" id="SSF52096">
    <property type="entry name" value="ClpP/crotonase"/>
    <property type="match status" value="1"/>
</dbReference>
<dbReference type="InterPro" id="IPR029045">
    <property type="entry name" value="ClpP/crotonase-like_dom_sf"/>
</dbReference>
<keyword evidence="2" id="KW-0732">Signal</keyword>
<feature type="compositionally biased region" description="Acidic residues" evidence="1">
    <location>
        <begin position="319"/>
        <end position="328"/>
    </location>
</feature>
<feature type="signal peptide" evidence="2">
    <location>
        <begin position="1"/>
        <end position="25"/>
    </location>
</feature>
<keyword evidence="4" id="KW-1185">Reference proteome</keyword>
<feature type="chain" id="PRO_5040260792" description="Tail specific protease domain-containing protein" evidence="2">
    <location>
        <begin position="26"/>
        <end position="1127"/>
    </location>
</feature>
<evidence type="ECO:0000256" key="1">
    <source>
        <dbReference type="SAM" id="MobiDB-lite"/>
    </source>
</evidence>
<protein>
    <recommendedName>
        <fullName evidence="5">Tail specific protease domain-containing protein</fullName>
    </recommendedName>
</protein>
<evidence type="ECO:0000256" key="2">
    <source>
        <dbReference type="SAM" id="SignalP"/>
    </source>
</evidence>
<feature type="compositionally biased region" description="Acidic residues" evidence="1">
    <location>
        <begin position="295"/>
        <end position="310"/>
    </location>
</feature>
<name>A0A9P6RVQ6_9FUNG</name>
<reference evidence="3" key="1">
    <citation type="journal article" date="2020" name="Fungal Divers.">
        <title>Resolving the Mortierellaceae phylogeny through synthesis of multi-gene phylogenetics and phylogenomics.</title>
        <authorList>
            <person name="Vandepol N."/>
            <person name="Liber J."/>
            <person name="Desiro A."/>
            <person name="Na H."/>
            <person name="Kennedy M."/>
            <person name="Barry K."/>
            <person name="Grigoriev I.V."/>
            <person name="Miller A.N."/>
            <person name="O'Donnell K."/>
            <person name="Stajich J.E."/>
            <person name="Bonito G."/>
        </authorList>
    </citation>
    <scope>NUCLEOTIDE SEQUENCE</scope>
    <source>
        <strain evidence="3">REB-010B</strain>
    </source>
</reference>